<protein>
    <submittedName>
        <fullName evidence="1">DNA phosphorothioation-associated putative methyltransferase</fullName>
    </submittedName>
</protein>
<organism evidence="1 2">
    <name type="scientific">Thiospirochaeta perfilievii</name>
    <dbReference type="NCBI Taxonomy" id="252967"/>
    <lineage>
        <taxon>Bacteria</taxon>
        <taxon>Pseudomonadati</taxon>
        <taxon>Spirochaetota</taxon>
        <taxon>Spirochaetia</taxon>
        <taxon>Spirochaetales</taxon>
        <taxon>Spirochaetaceae</taxon>
        <taxon>Thiospirochaeta</taxon>
    </lineage>
</organism>
<gene>
    <name evidence="1" type="ORF">EW093_08330</name>
</gene>
<reference evidence="1 2" key="2">
    <citation type="submission" date="2019-09" db="EMBL/GenBank/DDBJ databases">
        <title>Complete Genome Sequence and Methylome Analysis of free living Spirochaetas.</title>
        <authorList>
            <person name="Leshcheva N."/>
            <person name="Mikheeva N."/>
        </authorList>
    </citation>
    <scope>NUCLEOTIDE SEQUENCE [LARGE SCALE GENOMIC DNA]</scope>
    <source>
        <strain evidence="1 2">P</strain>
    </source>
</reference>
<accession>A0A5C1Q9B1</accession>
<dbReference type="Proteomes" id="UP000323824">
    <property type="component" value="Chromosome"/>
</dbReference>
<dbReference type="GO" id="GO:0008168">
    <property type="term" value="F:methyltransferase activity"/>
    <property type="evidence" value="ECO:0007669"/>
    <property type="project" value="UniProtKB-KW"/>
</dbReference>
<dbReference type="KEGG" id="sper:EW093_08330"/>
<dbReference type="InterPro" id="IPR024019">
    <property type="entry name" value="CHP04096"/>
</dbReference>
<keyword evidence="2" id="KW-1185">Reference proteome</keyword>
<dbReference type="NCBIfam" id="TIGR04096">
    <property type="entry name" value="dnd_rel_methyl"/>
    <property type="match status" value="1"/>
</dbReference>
<dbReference type="OrthoDB" id="224775at2"/>
<keyword evidence="1" id="KW-0808">Transferase</keyword>
<proteinExistence type="predicted"/>
<keyword evidence="1" id="KW-0489">Methyltransferase</keyword>
<dbReference type="EMBL" id="CP035807">
    <property type="protein sequence ID" value="QEN04713.1"/>
    <property type="molecule type" value="Genomic_DNA"/>
</dbReference>
<evidence type="ECO:0000313" key="1">
    <source>
        <dbReference type="EMBL" id="QEN04713.1"/>
    </source>
</evidence>
<dbReference type="GO" id="GO:0032259">
    <property type="term" value="P:methylation"/>
    <property type="evidence" value="ECO:0007669"/>
    <property type="project" value="UniProtKB-KW"/>
</dbReference>
<sequence>MSSTNSVITSLIKNNILVKSTSFRDFNKEEESDLVQTLKEDGYNIIDSGKASIVHYNVDIDNNDPQNLFVEVKEAWKDSKEILTISSPGIKQREIQQFLENIFSTPATPVAPGLFYIFKNDGSREKYLYSIQRDLPGGDTEKEKSDLLVYLALARFRSENVVSNLPEQIQDNIKLYLGNFLKAVSLSKKLLFSTGEKSNIIQLCKDAPTGINDDESFYIHSSAVPNLDPTLRVFIGMAGIFYGDINNADIIKIHKNSIKISFYNYDDFNNKLLPELHTRIKIDLAKQQMNFYNHRSQKNQQLLYFKEQYVLESHPAYQKWKTFSETLKEKGLKDLGEYGPSKQELSKILEKEFLKEII</sequence>
<reference evidence="1 2" key="1">
    <citation type="submission" date="2019-02" db="EMBL/GenBank/DDBJ databases">
        <authorList>
            <person name="Fomenkov A."/>
            <person name="Dubinina G."/>
            <person name="Grabovich M."/>
            <person name="Vincze T."/>
            <person name="Roberts R.J."/>
        </authorList>
    </citation>
    <scope>NUCLEOTIDE SEQUENCE [LARGE SCALE GENOMIC DNA]</scope>
    <source>
        <strain evidence="1 2">P</strain>
    </source>
</reference>
<name>A0A5C1Q9B1_9SPIO</name>
<evidence type="ECO:0000313" key="2">
    <source>
        <dbReference type="Proteomes" id="UP000323824"/>
    </source>
</evidence>
<dbReference type="AlphaFoldDB" id="A0A5C1Q9B1"/>